<evidence type="ECO:0000256" key="5">
    <source>
        <dbReference type="ARBA" id="ARBA00023136"/>
    </source>
</evidence>
<dbReference type="InterPro" id="IPR038213">
    <property type="entry name" value="IFI6/IFI27-like_sf"/>
</dbReference>
<reference evidence="7" key="1">
    <citation type="submission" date="2019-03" db="EMBL/GenBank/DDBJ databases">
        <authorList>
            <person name="Warren W.C."/>
            <person name="Johnson G.S."/>
        </authorList>
    </citation>
    <scope>NUCLEOTIDE SEQUENCE [LARGE SCALE GENOMIC DNA]</scope>
    <source>
        <strain evidence="7">Basenji</strain>
    </source>
</reference>
<dbReference type="Ensembl" id="ENSCAFT00030020806.1">
    <property type="protein sequence ID" value="ENSCAFP00030018150.1"/>
    <property type="gene ID" value="ENSCAFG00030011245.1"/>
</dbReference>
<dbReference type="Proteomes" id="UP000694429">
    <property type="component" value="Chromosome 2"/>
</dbReference>
<keyword evidence="4" id="KW-1133">Transmembrane helix</keyword>
<dbReference type="Pfam" id="PF06140">
    <property type="entry name" value="Ifi-6-16"/>
    <property type="match status" value="1"/>
</dbReference>
<proteinExistence type="inferred from homology"/>
<organism evidence="7 8">
    <name type="scientific">Canis lupus familiaris</name>
    <name type="common">Dog</name>
    <name type="synonym">Canis familiaris</name>
    <dbReference type="NCBI Taxonomy" id="9615"/>
    <lineage>
        <taxon>Eukaryota</taxon>
        <taxon>Metazoa</taxon>
        <taxon>Chordata</taxon>
        <taxon>Craniata</taxon>
        <taxon>Vertebrata</taxon>
        <taxon>Euteleostomi</taxon>
        <taxon>Mammalia</taxon>
        <taxon>Eutheria</taxon>
        <taxon>Laurasiatheria</taxon>
        <taxon>Carnivora</taxon>
        <taxon>Caniformia</taxon>
        <taxon>Canidae</taxon>
        <taxon>Canis</taxon>
    </lineage>
</organism>
<evidence type="ECO:0000313" key="8">
    <source>
        <dbReference type="Proteomes" id="UP000694429"/>
    </source>
</evidence>
<dbReference type="GO" id="GO:0016020">
    <property type="term" value="C:membrane"/>
    <property type="evidence" value="ECO:0007669"/>
    <property type="project" value="UniProtKB-SubCell"/>
</dbReference>
<keyword evidence="3" id="KW-0812">Transmembrane</keyword>
<dbReference type="AlphaFoldDB" id="A0A8C0N039"/>
<evidence type="ECO:0000256" key="3">
    <source>
        <dbReference type="ARBA" id="ARBA00022692"/>
    </source>
</evidence>
<sequence length="258" mass="26873">MELGSLISIVMLRFQNGRGGIQGQACGRACARRHHAAEGGVALPVLPATLRLRRGGRRQKKKRQGRWLGRRRLRVPESADLHGRRRRWVGRAAGWGGGRAPPAGAPSPPPLPAGLLAAVLPALGFMSTGIAANSVAASLMSWSAVANAGGVPAGGLVATLQSLGEWAARPRAGTRGPGDSAWVLAVPVLQRGNGGSEGLSHVLGFSQLIRTRVRIRTSSYSSLLATKATCCTDAPARSQQASVSPSVPRGGQPQYDIL</sequence>
<keyword evidence="5" id="KW-0472">Membrane</keyword>
<evidence type="ECO:0000256" key="4">
    <source>
        <dbReference type="ARBA" id="ARBA00022989"/>
    </source>
</evidence>
<feature type="region of interest" description="Disordered" evidence="6">
    <location>
        <begin position="236"/>
        <end position="258"/>
    </location>
</feature>
<dbReference type="PANTHER" id="PTHR16932">
    <property type="entry name" value="INTERFERON ALPHA-INDUCIBLE PROTEIN 27"/>
    <property type="match status" value="1"/>
</dbReference>
<evidence type="ECO:0000256" key="6">
    <source>
        <dbReference type="SAM" id="MobiDB-lite"/>
    </source>
</evidence>
<dbReference type="InterPro" id="IPR009311">
    <property type="entry name" value="IFI6/IFI27-like"/>
</dbReference>
<comment type="similarity">
    <text evidence="2">Belongs to the IFI6/IFI27 family.</text>
</comment>
<evidence type="ECO:0008006" key="9">
    <source>
        <dbReference type="Google" id="ProtNLM"/>
    </source>
</evidence>
<dbReference type="Gene3D" id="6.10.110.10">
    <property type="match status" value="1"/>
</dbReference>
<evidence type="ECO:0000256" key="2">
    <source>
        <dbReference type="ARBA" id="ARBA00007262"/>
    </source>
</evidence>
<reference evidence="7" key="2">
    <citation type="submission" date="2025-08" db="UniProtKB">
        <authorList>
            <consortium name="Ensembl"/>
        </authorList>
    </citation>
    <scope>IDENTIFICATION</scope>
</reference>
<dbReference type="PANTHER" id="PTHR16932:SF25">
    <property type="entry name" value="INTERFERON ALPHA-INDUCIBLE PROTEIN 6"/>
    <property type="match status" value="1"/>
</dbReference>
<evidence type="ECO:0000256" key="1">
    <source>
        <dbReference type="ARBA" id="ARBA00004141"/>
    </source>
</evidence>
<comment type="subcellular location">
    <subcellularLocation>
        <location evidence="1">Membrane</location>
        <topology evidence="1">Multi-pass membrane protein</topology>
    </subcellularLocation>
</comment>
<protein>
    <recommendedName>
        <fullName evidence="9">Interferon alpha inducible protein 27 like 1</fullName>
    </recommendedName>
</protein>
<evidence type="ECO:0000313" key="7">
    <source>
        <dbReference type="Ensembl" id="ENSCAFP00030018150.1"/>
    </source>
</evidence>
<accession>A0A8C0N039</accession>
<name>A0A8C0N039_CANLF</name>